<protein>
    <submittedName>
        <fullName evidence="2">Uncharacterized protein</fullName>
    </submittedName>
</protein>
<evidence type="ECO:0000256" key="1">
    <source>
        <dbReference type="SAM" id="MobiDB-lite"/>
    </source>
</evidence>
<gene>
    <name evidence="2" type="ORF">EDC90_103333</name>
</gene>
<organism evidence="2 3">
    <name type="scientific">Martelella mediterranea</name>
    <dbReference type="NCBI Taxonomy" id="293089"/>
    <lineage>
        <taxon>Bacteria</taxon>
        <taxon>Pseudomonadati</taxon>
        <taxon>Pseudomonadota</taxon>
        <taxon>Alphaproteobacteria</taxon>
        <taxon>Hyphomicrobiales</taxon>
        <taxon>Aurantimonadaceae</taxon>
        <taxon>Martelella</taxon>
    </lineage>
</organism>
<keyword evidence="3" id="KW-1185">Reference proteome</keyword>
<reference evidence="2 3" key="1">
    <citation type="submission" date="2019-03" db="EMBL/GenBank/DDBJ databases">
        <title>Freshwater and sediment microbial communities from various areas in North America, analyzing microbe dynamics in response to fracking.</title>
        <authorList>
            <person name="Lamendella R."/>
        </authorList>
    </citation>
    <scope>NUCLEOTIDE SEQUENCE [LARGE SCALE GENOMIC DNA]</scope>
    <source>
        <strain evidence="2 3">175.2</strain>
    </source>
</reference>
<dbReference type="AlphaFoldDB" id="A0A4R3NKU1"/>
<feature type="region of interest" description="Disordered" evidence="1">
    <location>
        <begin position="80"/>
        <end position="115"/>
    </location>
</feature>
<evidence type="ECO:0000313" key="3">
    <source>
        <dbReference type="Proteomes" id="UP000295097"/>
    </source>
</evidence>
<comment type="caution">
    <text evidence="2">The sequence shown here is derived from an EMBL/GenBank/DDBJ whole genome shotgun (WGS) entry which is preliminary data.</text>
</comment>
<evidence type="ECO:0000313" key="2">
    <source>
        <dbReference type="EMBL" id="TCT34639.1"/>
    </source>
</evidence>
<sequence length="156" mass="16718">MLISNDIPLIKNQLQDQCRKAATAPLGGGIARENYLYVRVIRGETFPRSGGHPAPRGRPLAHRSRFKQSGFAYREASNLNVVPRSDGSHGGAGDREARPVSFRHSGGRGIAAQSFRSSGPLHSEFRMIERTPAGLRPFGDISGAGAHARAPAGSLH</sequence>
<name>A0A4R3NKU1_9HYPH</name>
<dbReference type="EMBL" id="SMAR01000033">
    <property type="protein sequence ID" value="TCT34639.1"/>
    <property type="molecule type" value="Genomic_DNA"/>
</dbReference>
<dbReference type="Proteomes" id="UP000295097">
    <property type="component" value="Unassembled WGS sequence"/>
</dbReference>
<proteinExistence type="predicted"/>
<accession>A0A4R3NKU1</accession>